<feature type="compositionally biased region" description="Acidic residues" evidence="1">
    <location>
        <begin position="406"/>
        <end position="418"/>
    </location>
</feature>
<feature type="compositionally biased region" description="Low complexity" evidence="1">
    <location>
        <begin position="249"/>
        <end position="261"/>
    </location>
</feature>
<comment type="caution">
    <text evidence="2">The sequence shown here is derived from an EMBL/GenBank/DDBJ whole genome shotgun (WGS) entry which is preliminary data.</text>
</comment>
<gene>
    <name evidence="2" type="ORF">IW256_007634</name>
</gene>
<dbReference type="Proteomes" id="UP000614047">
    <property type="component" value="Unassembled WGS sequence"/>
</dbReference>
<dbReference type="EMBL" id="JADOUA010000001">
    <property type="protein sequence ID" value="MBG6093521.1"/>
    <property type="molecule type" value="Genomic_DNA"/>
</dbReference>
<protein>
    <submittedName>
        <fullName evidence="2">Uncharacterized protein</fullName>
    </submittedName>
</protein>
<sequence>MGLQKHPVRRGSVEPGNPAEFDYQQIIRMIKATNSARLHEMATTYAMLERLLARAQSDLAFHRGRLKAAWSQGPSAEAALRQVKRLEHAAGELSEASGSIRYALEAAARTVDTYKVTAPTEATGPLGVTKDPSKELLLEKFAKDREAQRHMDEMNQGLINAYSRIPASISLDLPGVSGMEPDHSVDRLGRTPPSGSASPGGGAVTAPPHQGGAPEGPHMPSPDVPSGPNGELPSPAPPGAPEGGGAVPGGTELEGTKPVGTGPVGPTPIGAGPALGGVPPGTSPVVPSGPLPGPLTPPGGPKTIGPKPIGPTGLGPGVSRTAPVAPGVIGGTAGQGRPAPAGFKPTPNSAGGTQTRPLGAGGVLGRQTAPGPAGRTSAMHSPTGGAGLGSGGRNRRAAEERTSALYEEDDVWSDDDDAAPPVIR</sequence>
<feature type="compositionally biased region" description="Pro residues" evidence="1">
    <location>
        <begin position="287"/>
        <end position="300"/>
    </location>
</feature>
<feature type="region of interest" description="Disordered" evidence="1">
    <location>
        <begin position="173"/>
        <end position="424"/>
    </location>
</feature>
<keyword evidence="3" id="KW-1185">Reference proteome</keyword>
<organism evidence="2 3">
    <name type="scientific">Actinomadura viridis</name>
    <dbReference type="NCBI Taxonomy" id="58110"/>
    <lineage>
        <taxon>Bacteria</taxon>
        <taxon>Bacillati</taxon>
        <taxon>Actinomycetota</taxon>
        <taxon>Actinomycetes</taxon>
        <taxon>Streptosporangiales</taxon>
        <taxon>Thermomonosporaceae</taxon>
        <taxon>Actinomadura</taxon>
    </lineage>
</organism>
<evidence type="ECO:0000256" key="1">
    <source>
        <dbReference type="SAM" id="MobiDB-lite"/>
    </source>
</evidence>
<proteinExistence type="predicted"/>
<feature type="compositionally biased region" description="Polar residues" evidence="1">
    <location>
        <begin position="346"/>
        <end position="356"/>
    </location>
</feature>
<name>A0A931DTE2_9ACTN</name>
<evidence type="ECO:0000313" key="3">
    <source>
        <dbReference type="Proteomes" id="UP000614047"/>
    </source>
</evidence>
<accession>A0A931DTE2</accession>
<feature type="compositionally biased region" description="Low complexity" evidence="1">
    <location>
        <begin position="301"/>
        <end position="311"/>
    </location>
</feature>
<evidence type="ECO:0000313" key="2">
    <source>
        <dbReference type="EMBL" id="MBG6093521.1"/>
    </source>
</evidence>
<reference evidence="2" key="1">
    <citation type="submission" date="2020-11" db="EMBL/GenBank/DDBJ databases">
        <title>Sequencing the genomes of 1000 actinobacteria strains.</title>
        <authorList>
            <person name="Klenk H.-P."/>
        </authorList>
    </citation>
    <scope>NUCLEOTIDE SEQUENCE</scope>
    <source>
        <strain evidence="2">DSM 43175</strain>
    </source>
</reference>
<dbReference type="AlphaFoldDB" id="A0A931DTE2"/>
<feature type="compositionally biased region" description="Basic and acidic residues" evidence="1">
    <location>
        <begin position="180"/>
        <end position="189"/>
    </location>
</feature>